<dbReference type="GO" id="GO:0006508">
    <property type="term" value="P:proteolysis"/>
    <property type="evidence" value="ECO:0007669"/>
    <property type="project" value="InterPro"/>
</dbReference>
<dbReference type="OrthoDB" id="93664at2759"/>
<accession>A0A8K0G973</accession>
<dbReference type="Gene3D" id="2.40.10.10">
    <property type="entry name" value="Trypsin-like serine proteases"/>
    <property type="match status" value="1"/>
</dbReference>
<dbReference type="EMBL" id="VTPC01005228">
    <property type="protein sequence ID" value="KAF2896265.1"/>
    <property type="molecule type" value="Genomic_DNA"/>
</dbReference>
<sequence length="316" mass="36355">MSKPVENVIDNTHSEINLSSSDEDDPINCNEDINDGDIEGEENGISRNVGKQSFTAFNIREEMEEGYFDKNKYFIWKKDDGIRDNWLSSIDEQEIKIINKEKCNTYGNKSVCPEPFDEIKLYKRVLTYMNSNETVDNCLKRLGKKYKKLSSIERLKQKKAGLLVSNDEICKPVPNHLQTFYIYILMGYVTGSPDRIARGMPIGKGEYEYFVQLLISKEVIPIPDGFKLSMSGCGASLIHPIWILTAAHCFKKENMVPPQMFVDGWVRAYISTEKVVPGFSDKEFLRQYVDEAYIHPKYFYEKTELGERTQNDVAIA</sequence>
<feature type="domain" description="Peptidase S1" evidence="1">
    <location>
        <begin position="228"/>
        <end position="314"/>
    </location>
</feature>
<reference evidence="2" key="1">
    <citation type="submission" date="2019-08" db="EMBL/GenBank/DDBJ databases">
        <title>The genome of the North American firefly Photinus pyralis.</title>
        <authorList>
            <consortium name="Photinus pyralis genome working group"/>
            <person name="Fallon T.R."/>
            <person name="Sander Lower S.E."/>
            <person name="Weng J.-K."/>
        </authorList>
    </citation>
    <scope>NUCLEOTIDE SEQUENCE</scope>
    <source>
        <strain evidence="2">TRF0915ILg1</strain>
        <tissue evidence="2">Whole body</tissue>
    </source>
</reference>
<evidence type="ECO:0000313" key="2">
    <source>
        <dbReference type="EMBL" id="KAF2896265.1"/>
    </source>
</evidence>
<dbReference type="InterPro" id="IPR043504">
    <property type="entry name" value="Peptidase_S1_PA_chymotrypsin"/>
</dbReference>
<dbReference type="InterPro" id="IPR039905">
    <property type="entry name" value="CD2BP2/Lin1"/>
</dbReference>
<dbReference type="PANTHER" id="PTHR13138:SF3">
    <property type="entry name" value="CD2 ANTIGEN CYTOPLASMIC TAIL-BINDING PROTEIN 2"/>
    <property type="match status" value="1"/>
</dbReference>
<dbReference type="Pfam" id="PF00089">
    <property type="entry name" value="Trypsin"/>
    <property type="match status" value="1"/>
</dbReference>
<dbReference type="InterPro" id="IPR009003">
    <property type="entry name" value="Peptidase_S1_PA"/>
</dbReference>
<evidence type="ECO:0000259" key="1">
    <source>
        <dbReference type="Pfam" id="PF00089"/>
    </source>
</evidence>
<dbReference type="InterPro" id="IPR018114">
    <property type="entry name" value="TRYPSIN_HIS"/>
</dbReference>
<gene>
    <name evidence="2" type="ORF">ILUMI_09905</name>
</gene>
<organism evidence="2 3">
    <name type="scientific">Ignelater luminosus</name>
    <name type="common">Cucubano</name>
    <name type="synonym">Pyrophorus luminosus</name>
    <dbReference type="NCBI Taxonomy" id="2038154"/>
    <lineage>
        <taxon>Eukaryota</taxon>
        <taxon>Metazoa</taxon>
        <taxon>Ecdysozoa</taxon>
        <taxon>Arthropoda</taxon>
        <taxon>Hexapoda</taxon>
        <taxon>Insecta</taxon>
        <taxon>Pterygota</taxon>
        <taxon>Neoptera</taxon>
        <taxon>Endopterygota</taxon>
        <taxon>Coleoptera</taxon>
        <taxon>Polyphaga</taxon>
        <taxon>Elateriformia</taxon>
        <taxon>Elateroidea</taxon>
        <taxon>Elateridae</taxon>
        <taxon>Agrypninae</taxon>
        <taxon>Pyrophorini</taxon>
        <taxon>Ignelater</taxon>
    </lineage>
</organism>
<dbReference type="GO" id="GO:0004252">
    <property type="term" value="F:serine-type endopeptidase activity"/>
    <property type="evidence" value="ECO:0007669"/>
    <property type="project" value="InterPro"/>
</dbReference>
<dbReference type="GO" id="GO:0005682">
    <property type="term" value="C:U5 snRNP"/>
    <property type="evidence" value="ECO:0007669"/>
    <property type="project" value="InterPro"/>
</dbReference>
<feature type="non-terminal residue" evidence="2">
    <location>
        <position position="1"/>
    </location>
</feature>
<dbReference type="AlphaFoldDB" id="A0A8K0G973"/>
<name>A0A8K0G973_IGNLU</name>
<keyword evidence="3" id="KW-1185">Reference proteome</keyword>
<dbReference type="PROSITE" id="PS00134">
    <property type="entry name" value="TRYPSIN_HIS"/>
    <property type="match status" value="1"/>
</dbReference>
<dbReference type="InterPro" id="IPR001254">
    <property type="entry name" value="Trypsin_dom"/>
</dbReference>
<dbReference type="PANTHER" id="PTHR13138">
    <property type="entry name" value="PROTEIN LIN1"/>
    <property type="match status" value="1"/>
</dbReference>
<proteinExistence type="predicted"/>
<dbReference type="SUPFAM" id="SSF50494">
    <property type="entry name" value="Trypsin-like serine proteases"/>
    <property type="match status" value="1"/>
</dbReference>
<evidence type="ECO:0000313" key="3">
    <source>
        <dbReference type="Proteomes" id="UP000801492"/>
    </source>
</evidence>
<comment type="caution">
    <text evidence="2">The sequence shown here is derived from an EMBL/GenBank/DDBJ whole genome shotgun (WGS) entry which is preliminary data.</text>
</comment>
<dbReference type="Proteomes" id="UP000801492">
    <property type="component" value="Unassembled WGS sequence"/>
</dbReference>
<protein>
    <recommendedName>
        <fullName evidence="1">Peptidase S1 domain-containing protein</fullName>
    </recommendedName>
</protein>